<dbReference type="Gene3D" id="1.10.287.1490">
    <property type="match status" value="1"/>
</dbReference>
<sequence length="683" mass="77823">MSDLRDAFKAITLLKDALTKKKQELAVCKAQMKEQEEQHLLDIQTLQEELNRTKAAVSLTCQHHGQGLEALQRQHAIELKKLRDELEIAVQFSQRNEEARIELATELQTQKQINNTQRLELHKLKESAASLQSQLEAQIAATSELSNSFSALQVESTSLKETIVDLNMQLHGKDQELTALHDQTSTLRHELNSAKSSIASLKAELDSKRQLAHSLEAKIIQLQVDKVQQDDEIVSLQQSLAQKRDEVRRFYAVNEPEATTATPELETTAVHKAKMEAKYLEWQQSVRLFSTDLQAIKQDVQEMSTYGLSALDHLHGQLPSHDKLQAALQSVRNLRGDCDLLKQGWTASMSVTLIWLETHVQTQLESWIQREREEMRRKTTFKLAEASEVLENLRGELDHAKDEWKATLQHTSEQHAIEMLILSDRIRVALPRSEALERHLMALEDTSSPYFRKLSPSTASSWQNLEATLRELKSPFHRLLQTLERANYLLKLLIRNADALQPLRSRALEKHAVGFADLIKALVVALDDATLAGTVAQYTNVVHETLYSWHACDSSYLDGIPVPSFGMESPVVDHVLTSWTANVSHRTDASEWLCAVFMDHPTSGSTFYFENLTREVKDAFLVLIVPLIKSKRQLVVHMKRQEVTDDRWDLKMEVLQSYPSPNQTEPQSAMFKAIERRLSQLQK</sequence>
<feature type="coiled-coil region" evidence="1">
    <location>
        <begin position="191"/>
        <end position="246"/>
    </location>
</feature>
<comment type="caution">
    <text evidence="2">The sequence shown here is derived from an EMBL/GenBank/DDBJ whole genome shotgun (WGS) entry which is preliminary data.</text>
</comment>
<proteinExistence type="predicted"/>
<dbReference type="VEuPathDB" id="FungiDB:AeMF1_014095"/>
<dbReference type="EMBL" id="VJMJ01000193">
    <property type="protein sequence ID" value="KAF0727547.1"/>
    <property type="molecule type" value="Genomic_DNA"/>
</dbReference>
<keyword evidence="1" id="KW-0175">Coiled coil</keyword>
<organism evidence="2 3">
    <name type="scientific">Aphanomyces euteiches</name>
    <dbReference type="NCBI Taxonomy" id="100861"/>
    <lineage>
        <taxon>Eukaryota</taxon>
        <taxon>Sar</taxon>
        <taxon>Stramenopiles</taxon>
        <taxon>Oomycota</taxon>
        <taxon>Saprolegniomycetes</taxon>
        <taxon>Saprolegniales</taxon>
        <taxon>Verrucalvaceae</taxon>
        <taxon>Aphanomyces</taxon>
    </lineage>
</organism>
<evidence type="ECO:0000256" key="1">
    <source>
        <dbReference type="SAM" id="Coils"/>
    </source>
</evidence>
<evidence type="ECO:0000313" key="2">
    <source>
        <dbReference type="EMBL" id="KAF0727547.1"/>
    </source>
</evidence>
<keyword evidence="3" id="KW-1185">Reference proteome</keyword>
<feature type="coiled-coil region" evidence="1">
    <location>
        <begin position="114"/>
        <end position="141"/>
    </location>
</feature>
<dbReference type="Proteomes" id="UP000481153">
    <property type="component" value="Unassembled WGS sequence"/>
</dbReference>
<gene>
    <name evidence="2" type="ORF">Ae201684_014375</name>
</gene>
<reference evidence="2 3" key="1">
    <citation type="submission" date="2019-07" db="EMBL/GenBank/DDBJ databases">
        <title>Genomics analysis of Aphanomyces spp. identifies a new class of oomycete effector associated with host adaptation.</title>
        <authorList>
            <person name="Gaulin E."/>
        </authorList>
    </citation>
    <scope>NUCLEOTIDE SEQUENCE [LARGE SCALE GENOMIC DNA]</scope>
    <source>
        <strain evidence="2 3">ATCC 201684</strain>
    </source>
</reference>
<dbReference type="AlphaFoldDB" id="A0A6G0WJW1"/>
<name>A0A6G0WJW1_9STRA</name>
<feature type="coiled-coil region" evidence="1">
    <location>
        <begin position="18"/>
        <end position="56"/>
    </location>
</feature>
<protein>
    <submittedName>
        <fullName evidence="2">Uncharacterized protein</fullName>
    </submittedName>
</protein>
<evidence type="ECO:0000313" key="3">
    <source>
        <dbReference type="Proteomes" id="UP000481153"/>
    </source>
</evidence>
<accession>A0A6G0WJW1</accession>